<accession>A0AAV0AYW7</accession>
<feature type="chain" id="PRO_5043572276" evidence="2">
    <location>
        <begin position="25"/>
        <end position="203"/>
    </location>
</feature>
<organism evidence="3 4">
    <name type="scientific">Phakopsora pachyrhizi</name>
    <name type="common">Asian soybean rust disease fungus</name>
    <dbReference type="NCBI Taxonomy" id="170000"/>
    <lineage>
        <taxon>Eukaryota</taxon>
        <taxon>Fungi</taxon>
        <taxon>Dikarya</taxon>
        <taxon>Basidiomycota</taxon>
        <taxon>Pucciniomycotina</taxon>
        <taxon>Pucciniomycetes</taxon>
        <taxon>Pucciniales</taxon>
        <taxon>Phakopsoraceae</taxon>
        <taxon>Phakopsora</taxon>
    </lineage>
</organism>
<evidence type="ECO:0000313" key="3">
    <source>
        <dbReference type="EMBL" id="CAH7675698.1"/>
    </source>
</evidence>
<feature type="signal peptide" evidence="2">
    <location>
        <begin position="1"/>
        <end position="24"/>
    </location>
</feature>
<sequence>MRVFRQLNCLILGLIISLSYEIRTSSIRNINLRNLHVLRARQSLPTIDTSTLRECKNMNIIGGGGFNGRKASDFTFKPEDSKTFKQKESQNLGIICSAMCNDLKTVCKFKEKDEVVQNCNKIRDTIGTTRDKSKMDLWNSLFKVGGGVKNTTEAISTGKNITEASGTGKNITEASGTAKNITEASGTAKNITDNKETKEKKKP</sequence>
<keyword evidence="2" id="KW-0732">Signal</keyword>
<proteinExistence type="predicted"/>
<name>A0AAV0AYW7_PHAPC</name>
<keyword evidence="4" id="KW-1185">Reference proteome</keyword>
<feature type="region of interest" description="Disordered" evidence="1">
    <location>
        <begin position="178"/>
        <end position="203"/>
    </location>
</feature>
<feature type="compositionally biased region" description="Polar residues" evidence="1">
    <location>
        <begin position="178"/>
        <end position="191"/>
    </location>
</feature>
<evidence type="ECO:0000313" key="4">
    <source>
        <dbReference type="Proteomes" id="UP001153365"/>
    </source>
</evidence>
<feature type="compositionally biased region" description="Basic and acidic residues" evidence="1">
    <location>
        <begin position="192"/>
        <end position="203"/>
    </location>
</feature>
<protein>
    <submittedName>
        <fullName evidence="3">Expressed protein</fullName>
    </submittedName>
</protein>
<reference evidence="3" key="1">
    <citation type="submission" date="2022-06" db="EMBL/GenBank/DDBJ databases">
        <authorList>
            <consortium name="SYNGENTA / RWTH Aachen University"/>
        </authorList>
    </citation>
    <scope>NUCLEOTIDE SEQUENCE</scope>
</reference>
<dbReference type="AlphaFoldDB" id="A0AAV0AYW7"/>
<comment type="caution">
    <text evidence="3">The sequence shown here is derived from an EMBL/GenBank/DDBJ whole genome shotgun (WGS) entry which is preliminary data.</text>
</comment>
<dbReference type="EMBL" id="CALTRL010002403">
    <property type="protein sequence ID" value="CAH7675698.1"/>
    <property type="molecule type" value="Genomic_DNA"/>
</dbReference>
<evidence type="ECO:0000256" key="1">
    <source>
        <dbReference type="SAM" id="MobiDB-lite"/>
    </source>
</evidence>
<dbReference type="Proteomes" id="UP001153365">
    <property type="component" value="Unassembled WGS sequence"/>
</dbReference>
<evidence type="ECO:0000256" key="2">
    <source>
        <dbReference type="SAM" id="SignalP"/>
    </source>
</evidence>
<gene>
    <name evidence="3" type="ORF">PPACK8108_LOCUS10727</name>
</gene>